<gene>
    <name evidence="1" type="ORF">KGB56_00230</name>
</gene>
<dbReference type="Gene3D" id="3.40.50.150">
    <property type="entry name" value="Vaccinia Virus protein VP39"/>
    <property type="match status" value="1"/>
</dbReference>
<keyword evidence="1" id="KW-0808">Transferase</keyword>
<evidence type="ECO:0000313" key="2">
    <source>
        <dbReference type="Proteomes" id="UP000680706"/>
    </source>
</evidence>
<protein>
    <submittedName>
        <fullName evidence="1">Class I SAM-dependent methyltransferase</fullName>
    </submittedName>
</protein>
<dbReference type="GO" id="GO:0008168">
    <property type="term" value="F:methyltransferase activity"/>
    <property type="evidence" value="ECO:0007669"/>
    <property type="project" value="UniProtKB-KW"/>
</dbReference>
<dbReference type="RefSeq" id="WP_075701032.1">
    <property type="nucleotide sequence ID" value="NZ_CP074126.1"/>
</dbReference>
<keyword evidence="1" id="KW-0489">Methyltransferase</keyword>
<dbReference type="SUPFAM" id="SSF53335">
    <property type="entry name" value="S-adenosyl-L-methionine-dependent methyltransferases"/>
    <property type="match status" value="1"/>
</dbReference>
<dbReference type="InterPro" id="IPR029063">
    <property type="entry name" value="SAM-dependent_MTases_sf"/>
</dbReference>
<organism evidence="1 2">
    <name type="scientific">Pseudovibrio brasiliensis</name>
    <dbReference type="NCBI Taxonomy" id="1898042"/>
    <lineage>
        <taxon>Bacteria</taxon>
        <taxon>Pseudomonadati</taxon>
        <taxon>Pseudomonadota</taxon>
        <taxon>Alphaproteobacteria</taxon>
        <taxon>Hyphomicrobiales</taxon>
        <taxon>Stappiaceae</taxon>
        <taxon>Pseudovibrio</taxon>
    </lineage>
</organism>
<dbReference type="GO" id="GO:0032259">
    <property type="term" value="P:methylation"/>
    <property type="evidence" value="ECO:0007669"/>
    <property type="project" value="UniProtKB-KW"/>
</dbReference>
<dbReference type="Proteomes" id="UP000680706">
    <property type="component" value="Chromosome"/>
</dbReference>
<evidence type="ECO:0000313" key="1">
    <source>
        <dbReference type="EMBL" id="QUS55952.1"/>
    </source>
</evidence>
<sequence>MTSSSSLTNSKAVSEIFEIGDKIDLSNCHYGPPTGGPWVRFIDRPLQYYSFLAGLSKKIGAKSIFEVGTHFGGSTKSFLAGAQAANISNIKITTIDTNRLALSQLSDNPKIQFVCGNATNPASIISALSFLESKEIDIIFIDALKSSEFICEVFFQLYSQEISPRYILLDDVSANSSMLELWHRLNTTLPGKAQLISKSPSDTTITNSDMALIDVTHENAEILHRLSQLSGSGKRTRIGNITSDFEDGHSPITIGQVFSSHDAVDFPAIIDEKFDKIRPNDAKAIYNLCRYFFRGFGKIVTIHDDTPQLSTLAKSGIDANLNFNHEKNFRVLSVVAPKFSINFEIDNSFLSEANVFDIDADRFRWIGDDIEIAILGSFSNQKQFANGLSEILAHSVPGQSFLLIRDIFVHYRLWEIITLAILSDNISICASDGKSVVIKVESLIDSKCFQKLATYDFSIEEQDSALWELATKVKDDRTKLDILIQLAWLRFRSGNVLLSQELIKSIKEQLKKKPARLREQKLERLRATISQPLNRNDKY</sequence>
<accession>A0ABX8ANX6</accession>
<name>A0ABX8ANX6_9HYPH</name>
<keyword evidence="2" id="KW-1185">Reference proteome</keyword>
<dbReference type="EMBL" id="CP074126">
    <property type="protein sequence ID" value="QUS55952.1"/>
    <property type="molecule type" value="Genomic_DNA"/>
</dbReference>
<proteinExistence type="predicted"/>
<reference evidence="1 2" key="1">
    <citation type="journal article" date="2021" name="Angew. Chem. Int. Ed. Engl.">
        <title>A novel family of nonribosomal peptides modulate collective behavior in Pseudovibrio bacteria isolated from marine sponges.</title>
        <authorList>
            <person name="Ioca L.P."/>
            <person name="Dai Y."/>
            <person name="Kunakom S."/>
            <person name="Diaz-Espinosa J."/>
            <person name="Krunic A."/>
            <person name="Crnkovic C.M."/>
            <person name="Orjala J."/>
            <person name="Sanchez L.M."/>
            <person name="Ferreira A.G."/>
            <person name="Berlinck R.G.S."/>
            <person name="Eustaquio A.S."/>
        </authorList>
    </citation>
    <scope>NUCLEOTIDE SEQUENCE [LARGE SCALE GENOMIC DNA]</scope>
    <source>
        <strain evidence="1 2">Ab134</strain>
    </source>
</reference>